<evidence type="ECO:0000256" key="1">
    <source>
        <dbReference type="SAM" id="Phobius"/>
    </source>
</evidence>
<feature type="non-terminal residue" evidence="2">
    <location>
        <position position="230"/>
    </location>
</feature>
<comment type="caution">
    <text evidence="2">The sequence shown here is derived from an EMBL/GenBank/DDBJ whole genome shotgun (WGS) entry which is preliminary data.</text>
</comment>
<keyword evidence="3" id="KW-1185">Reference proteome</keyword>
<sequence length="230" mass="25614">HTLFVFSSCETTTFLRFPLIFECQYIVSLMDEDLTARLTFISDRLLADVTHVPTVDPKQAAKDAAERNEWNAAAAAAAKVAAEAAAEIVAAAAAEEAAAEAAAAALAPTTSRYLSDSSLRTMAKLTTRCVTVYTIAVFIFVFVCIWARIPSDSRIGLYTQYIAFYAMLYSIEIFFSLFLLIKVADPGAYSAIITYFGREEARNVFKGRFFYERQDMLVAVILKNWRLIEM</sequence>
<organism evidence="2 3">
    <name type="scientific">Pristionchus fissidentatus</name>
    <dbReference type="NCBI Taxonomy" id="1538716"/>
    <lineage>
        <taxon>Eukaryota</taxon>
        <taxon>Metazoa</taxon>
        <taxon>Ecdysozoa</taxon>
        <taxon>Nematoda</taxon>
        <taxon>Chromadorea</taxon>
        <taxon>Rhabditida</taxon>
        <taxon>Rhabditina</taxon>
        <taxon>Diplogasteromorpha</taxon>
        <taxon>Diplogasteroidea</taxon>
        <taxon>Neodiplogasteridae</taxon>
        <taxon>Pristionchus</taxon>
    </lineage>
</organism>
<evidence type="ECO:0008006" key="4">
    <source>
        <dbReference type="Google" id="ProtNLM"/>
    </source>
</evidence>
<keyword evidence="1" id="KW-0472">Membrane</keyword>
<feature type="non-terminal residue" evidence="2">
    <location>
        <position position="1"/>
    </location>
</feature>
<reference evidence="2" key="1">
    <citation type="submission" date="2023-10" db="EMBL/GenBank/DDBJ databases">
        <title>Genome assembly of Pristionchus species.</title>
        <authorList>
            <person name="Yoshida K."/>
            <person name="Sommer R.J."/>
        </authorList>
    </citation>
    <scope>NUCLEOTIDE SEQUENCE</scope>
    <source>
        <strain evidence="2">RS5133</strain>
    </source>
</reference>
<dbReference type="AlphaFoldDB" id="A0AAV5VJD1"/>
<accession>A0AAV5VJD1</accession>
<evidence type="ECO:0000313" key="3">
    <source>
        <dbReference type="Proteomes" id="UP001432322"/>
    </source>
</evidence>
<name>A0AAV5VJD1_9BILA</name>
<gene>
    <name evidence="2" type="ORF">PFISCL1PPCAC_9186</name>
</gene>
<feature type="transmembrane region" description="Helical" evidence="1">
    <location>
        <begin position="161"/>
        <end position="181"/>
    </location>
</feature>
<dbReference type="Proteomes" id="UP001432322">
    <property type="component" value="Unassembled WGS sequence"/>
</dbReference>
<evidence type="ECO:0000313" key="2">
    <source>
        <dbReference type="EMBL" id="GMT17889.1"/>
    </source>
</evidence>
<proteinExistence type="predicted"/>
<protein>
    <recommendedName>
        <fullName evidence="4">G protein-coupled receptor</fullName>
    </recommendedName>
</protein>
<keyword evidence="1" id="KW-0812">Transmembrane</keyword>
<dbReference type="EMBL" id="BTSY01000003">
    <property type="protein sequence ID" value="GMT17889.1"/>
    <property type="molecule type" value="Genomic_DNA"/>
</dbReference>
<keyword evidence="1" id="KW-1133">Transmembrane helix</keyword>
<feature type="transmembrane region" description="Helical" evidence="1">
    <location>
        <begin position="130"/>
        <end position="149"/>
    </location>
</feature>